<feature type="region of interest" description="Disordered" evidence="1">
    <location>
        <begin position="63"/>
        <end position="85"/>
    </location>
</feature>
<dbReference type="InterPro" id="IPR039421">
    <property type="entry name" value="Type_1_exporter"/>
</dbReference>
<name>A0AAW2KQI9_SESRA</name>
<sequence>MALVSQEPVIYSGSIRDNIMLGKLGATENEVVEAARAANAHEFICGLKNGYDTECGERSPAIRRSETEDCNSQSHRSGPNNTIAG</sequence>
<dbReference type="AlphaFoldDB" id="A0AAW2KQI9"/>
<evidence type="ECO:0000256" key="1">
    <source>
        <dbReference type="SAM" id="MobiDB-lite"/>
    </source>
</evidence>
<dbReference type="PANTHER" id="PTHR24221:SF228">
    <property type="entry name" value="ABC TRANSPORTER B FAMILY MEMBER 8-RELATED"/>
    <property type="match status" value="1"/>
</dbReference>
<reference evidence="2" key="1">
    <citation type="submission" date="2020-06" db="EMBL/GenBank/DDBJ databases">
        <authorList>
            <person name="Li T."/>
            <person name="Hu X."/>
            <person name="Zhang T."/>
            <person name="Song X."/>
            <person name="Zhang H."/>
            <person name="Dai N."/>
            <person name="Sheng W."/>
            <person name="Hou X."/>
            <person name="Wei L."/>
        </authorList>
    </citation>
    <scope>NUCLEOTIDE SEQUENCE</scope>
    <source>
        <strain evidence="2">G02</strain>
        <tissue evidence="2">Leaf</tissue>
    </source>
</reference>
<dbReference type="GO" id="GO:0016020">
    <property type="term" value="C:membrane"/>
    <property type="evidence" value="ECO:0007669"/>
    <property type="project" value="TreeGrafter"/>
</dbReference>
<dbReference type="Gene3D" id="3.40.50.300">
    <property type="entry name" value="P-loop containing nucleotide triphosphate hydrolases"/>
    <property type="match status" value="1"/>
</dbReference>
<accession>A0AAW2KQI9</accession>
<dbReference type="EMBL" id="JACGWJ010000027">
    <property type="protein sequence ID" value="KAL0308574.1"/>
    <property type="molecule type" value="Genomic_DNA"/>
</dbReference>
<proteinExistence type="predicted"/>
<reference evidence="2" key="2">
    <citation type="journal article" date="2024" name="Plant">
        <title>Genomic evolution and insights into agronomic trait innovations of Sesamum species.</title>
        <authorList>
            <person name="Miao H."/>
            <person name="Wang L."/>
            <person name="Qu L."/>
            <person name="Liu H."/>
            <person name="Sun Y."/>
            <person name="Le M."/>
            <person name="Wang Q."/>
            <person name="Wei S."/>
            <person name="Zheng Y."/>
            <person name="Lin W."/>
            <person name="Duan Y."/>
            <person name="Cao H."/>
            <person name="Xiong S."/>
            <person name="Wang X."/>
            <person name="Wei L."/>
            <person name="Li C."/>
            <person name="Ma Q."/>
            <person name="Ju M."/>
            <person name="Zhao R."/>
            <person name="Li G."/>
            <person name="Mu C."/>
            <person name="Tian Q."/>
            <person name="Mei H."/>
            <person name="Zhang T."/>
            <person name="Gao T."/>
            <person name="Zhang H."/>
        </authorList>
    </citation>
    <scope>NUCLEOTIDE SEQUENCE</scope>
    <source>
        <strain evidence="2">G02</strain>
    </source>
</reference>
<gene>
    <name evidence="2" type="ORF">Sradi_5799700</name>
</gene>
<dbReference type="GO" id="GO:0042626">
    <property type="term" value="F:ATPase-coupled transmembrane transporter activity"/>
    <property type="evidence" value="ECO:0007669"/>
    <property type="project" value="TreeGrafter"/>
</dbReference>
<organism evidence="2">
    <name type="scientific">Sesamum radiatum</name>
    <name type="common">Black benniseed</name>
    <dbReference type="NCBI Taxonomy" id="300843"/>
    <lineage>
        <taxon>Eukaryota</taxon>
        <taxon>Viridiplantae</taxon>
        <taxon>Streptophyta</taxon>
        <taxon>Embryophyta</taxon>
        <taxon>Tracheophyta</taxon>
        <taxon>Spermatophyta</taxon>
        <taxon>Magnoliopsida</taxon>
        <taxon>eudicotyledons</taxon>
        <taxon>Gunneridae</taxon>
        <taxon>Pentapetalae</taxon>
        <taxon>asterids</taxon>
        <taxon>lamiids</taxon>
        <taxon>Lamiales</taxon>
        <taxon>Pedaliaceae</taxon>
        <taxon>Sesamum</taxon>
    </lineage>
</organism>
<protein>
    <submittedName>
        <fullName evidence="2">ABC transporter B family member 8</fullName>
    </submittedName>
</protein>
<feature type="compositionally biased region" description="Polar residues" evidence="1">
    <location>
        <begin position="70"/>
        <end position="85"/>
    </location>
</feature>
<evidence type="ECO:0000313" key="2">
    <source>
        <dbReference type="EMBL" id="KAL0308574.1"/>
    </source>
</evidence>
<dbReference type="SUPFAM" id="SSF52540">
    <property type="entry name" value="P-loop containing nucleoside triphosphate hydrolases"/>
    <property type="match status" value="1"/>
</dbReference>
<dbReference type="InterPro" id="IPR027417">
    <property type="entry name" value="P-loop_NTPase"/>
</dbReference>
<comment type="caution">
    <text evidence="2">The sequence shown here is derived from an EMBL/GenBank/DDBJ whole genome shotgun (WGS) entry which is preliminary data.</text>
</comment>
<dbReference type="PANTHER" id="PTHR24221">
    <property type="entry name" value="ATP-BINDING CASSETTE SUB-FAMILY B"/>
    <property type="match status" value="1"/>
</dbReference>